<protein>
    <submittedName>
        <fullName evidence="10">Galactosylceramide sulfotransferase</fullName>
    </submittedName>
</protein>
<dbReference type="PANTHER" id="PTHR14647">
    <property type="entry name" value="GALACTOSE-3-O-SULFOTRANSFERASE"/>
    <property type="match status" value="1"/>
</dbReference>
<reference evidence="10 11" key="1">
    <citation type="journal article" date="2019" name="PLoS Biol.">
        <title>Sex chromosomes control vertical transmission of feminizing Wolbachia symbionts in an isopod.</title>
        <authorList>
            <person name="Becking T."/>
            <person name="Chebbi M.A."/>
            <person name="Giraud I."/>
            <person name="Moumen B."/>
            <person name="Laverre T."/>
            <person name="Caubet Y."/>
            <person name="Peccoud J."/>
            <person name="Gilbert C."/>
            <person name="Cordaux R."/>
        </authorList>
    </citation>
    <scope>NUCLEOTIDE SEQUENCE [LARGE SCALE GENOMIC DNA]</scope>
    <source>
        <strain evidence="10">ANa2</strain>
        <tissue evidence="10">Whole body excluding digestive tract and cuticle</tissue>
    </source>
</reference>
<accession>A0A5N5SK25</accession>
<dbReference type="InterPro" id="IPR009729">
    <property type="entry name" value="Gal-3-0_sulfotransfrase"/>
</dbReference>
<evidence type="ECO:0000256" key="8">
    <source>
        <dbReference type="ARBA" id="ARBA00023136"/>
    </source>
</evidence>
<dbReference type="GO" id="GO:0000139">
    <property type="term" value="C:Golgi membrane"/>
    <property type="evidence" value="ECO:0007669"/>
    <property type="project" value="UniProtKB-SubCell"/>
</dbReference>
<evidence type="ECO:0000313" key="11">
    <source>
        <dbReference type="Proteomes" id="UP000326759"/>
    </source>
</evidence>
<dbReference type="InterPro" id="IPR027417">
    <property type="entry name" value="P-loop_NTPase"/>
</dbReference>
<keyword evidence="7" id="KW-0333">Golgi apparatus</keyword>
<dbReference type="OrthoDB" id="514299at2759"/>
<evidence type="ECO:0000256" key="5">
    <source>
        <dbReference type="ARBA" id="ARBA00022968"/>
    </source>
</evidence>
<comment type="subcellular location">
    <subcellularLocation>
        <location evidence="1">Golgi apparatus membrane</location>
        <topology evidence="1">Single-pass type II membrane protein</topology>
    </subcellularLocation>
</comment>
<evidence type="ECO:0000256" key="9">
    <source>
        <dbReference type="ARBA" id="ARBA00023180"/>
    </source>
</evidence>
<sequence length="118" mass="13785">MYGAKLEDFSQFPLEVLARVKRKGSRFGKNQMLFDFGLDENISISDLREKIEEIDRIFDLIIIAERMEESLVLLRHKLCWSLEDVVVFTKNARRKKGKLSFETRKRILALNSADAVHV</sequence>
<evidence type="ECO:0000256" key="3">
    <source>
        <dbReference type="ARBA" id="ARBA00022679"/>
    </source>
</evidence>
<gene>
    <name evidence="10" type="primary">GAL3ST1</name>
    <name evidence="10" type="ORF">Anas_12372</name>
</gene>
<evidence type="ECO:0000256" key="2">
    <source>
        <dbReference type="ARBA" id="ARBA00008124"/>
    </source>
</evidence>
<dbReference type="Proteomes" id="UP000326759">
    <property type="component" value="Unassembled WGS sequence"/>
</dbReference>
<keyword evidence="3 10" id="KW-0808">Transferase</keyword>
<dbReference type="GO" id="GO:0001733">
    <property type="term" value="F:galactosylceramide sulfotransferase activity"/>
    <property type="evidence" value="ECO:0007669"/>
    <property type="project" value="InterPro"/>
</dbReference>
<evidence type="ECO:0000256" key="7">
    <source>
        <dbReference type="ARBA" id="ARBA00023034"/>
    </source>
</evidence>
<keyword evidence="8" id="KW-0472">Membrane</keyword>
<dbReference type="Gene3D" id="3.40.50.300">
    <property type="entry name" value="P-loop containing nucleotide triphosphate hydrolases"/>
    <property type="match status" value="1"/>
</dbReference>
<dbReference type="GO" id="GO:0009247">
    <property type="term" value="P:glycolipid biosynthetic process"/>
    <property type="evidence" value="ECO:0007669"/>
    <property type="project" value="InterPro"/>
</dbReference>
<keyword evidence="9" id="KW-0325">Glycoprotein</keyword>
<evidence type="ECO:0000313" key="10">
    <source>
        <dbReference type="EMBL" id="KAB7494421.1"/>
    </source>
</evidence>
<comment type="similarity">
    <text evidence="2">Belongs to the galactose-3-O-sulfotransferase family.</text>
</comment>
<evidence type="ECO:0000256" key="6">
    <source>
        <dbReference type="ARBA" id="ARBA00022989"/>
    </source>
</evidence>
<name>A0A5N5SK25_9CRUS</name>
<organism evidence="10 11">
    <name type="scientific">Armadillidium nasatum</name>
    <dbReference type="NCBI Taxonomy" id="96803"/>
    <lineage>
        <taxon>Eukaryota</taxon>
        <taxon>Metazoa</taxon>
        <taxon>Ecdysozoa</taxon>
        <taxon>Arthropoda</taxon>
        <taxon>Crustacea</taxon>
        <taxon>Multicrustacea</taxon>
        <taxon>Malacostraca</taxon>
        <taxon>Eumalacostraca</taxon>
        <taxon>Peracarida</taxon>
        <taxon>Isopoda</taxon>
        <taxon>Oniscidea</taxon>
        <taxon>Crinocheta</taxon>
        <taxon>Armadillidiidae</taxon>
        <taxon>Armadillidium</taxon>
    </lineage>
</organism>
<keyword evidence="5" id="KW-0735">Signal-anchor</keyword>
<dbReference type="AlphaFoldDB" id="A0A5N5SK25"/>
<keyword evidence="11" id="KW-1185">Reference proteome</keyword>
<dbReference type="PANTHER" id="PTHR14647:SF87">
    <property type="entry name" value="PUTATIVE-RELATED"/>
    <property type="match status" value="1"/>
</dbReference>
<proteinExistence type="inferred from homology"/>
<keyword evidence="4" id="KW-0812">Transmembrane</keyword>
<evidence type="ECO:0000256" key="4">
    <source>
        <dbReference type="ARBA" id="ARBA00022692"/>
    </source>
</evidence>
<keyword evidence="6" id="KW-1133">Transmembrane helix</keyword>
<dbReference type="Pfam" id="PF06990">
    <property type="entry name" value="Gal-3-0_sulfotr"/>
    <property type="match status" value="1"/>
</dbReference>
<comment type="caution">
    <text evidence="10">The sequence shown here is derived from an EMBL/GenBank/DDBJ whole genome shotgun (WGS) entry which is preliminary data.</text>
</comment>
<dbReference type="EMBL" id="SEYY01024067">
    <property type="protein sequence ID" value="KAB7494421.1"/>
    <property type="molecule type" value="Genomic_DNA"/>
</dbReference>
<evidence type="ECO:0000256" key="1">
    <source>
        <dbReference type="ARBA" id="ARBA00004323"/>
    </source>
</evidence>